<organism evidence="2 3">
    <name type="scientific">Lodderomyces elongisporus (strain ATCC 11503 / CBS 2605 / JCM 1781 / NBRC 1676 / NRRL YB-4239)</name>
    <name type="common">Yeast</name>
    <name type="synonym">Saccharomyces elongisporus</name>
    <dbReference type="NCBI Taxonomy" id="379508"/>
    <lineage>
        <taxon>Eukaryota</taxon>
        <taxon>Fungi</taxon>
        <taxon>Dikarya</taxon>
        <taxon>Ascomycota</taxon>
        <taxon>Saccharomycotina</taxon>
        <taxon>Pichiomycetes</taxon>
        <taxon>Debaryomycetaceae</taxon>
        <taxon>Candida/Lodderomyces clade</taxon>
        <taxon>Lodderomyces</taxon>
    </lineage>
</organism>
<name>A5DTF9_LODEL</name>
<feature type="compositionally biased region" description="Low complexity" evidence="1">
    <location>
        <begin position="82"/>
        <end position="112"/>
    </location>
</feature>
<dbReference type="Proteomes" id="UP000001996">
    <property type="component" value="Unassembled WGS sequence"/>
</dbReference>
<sequence>MSSEKEILRQKYQREEEEGEQKTAFISKDSLLPEAPPAYDDIQPQQKPYTSSSSQSQFQSEWQALPHGNNFGYPGVQQQNQGYSYPSGPSSPFAQSQLQSQAPQAPQVPSSQENEPNVYKIKPDLANINYAPLQHLNPQYEEFRQNQQAKMAKGERNYMDPNYKAPINKGHVGKKKIDLSFPGRSGATYHNAANNH</sequence>
<dbReference type="InParanoid" id="A5DTF9"/>
<feature type="compositionally biased region" description="Low complexity" evidence="1">
    <location>
        <begin position="43"/>
        <end position="60"/>
    </location>
</feature>
<feature type="compositionally biased region" description="Basic and acidic residues" evidence="1">
    <location>
        <begin position="1"/>
        <end position="14"/>
    </location>
</feature>
<dbReference type="GeneID" id="5234862"/>
<dbReference type="KEGG" id="lel:PVL30_000624"/>
<proteinExistence type="predicted"/>
<evidence type="ECO:0000313" key="2">
    <source>
        <dbReference type="EMBL" id="EDK42467.1"/>
    </source>
</evidence>
<dbReference type="HOGENOM" id="CLU_1390472_0_0_1"/>
<feature type="region of interest" description="Disordered" evidence="1">
    <location>
        <begin position="1"/>
        <end position="119"/>
    </location>
</feature>
<protein>
    <submittedName>
        <fullName evidence="2">Uncharacterized protein</fullName>
    </submittedName>
</protein>
<dbReference type="OMA" id="TYHRAAN"/>
<dbReference type="AlphaFoldDB" id="A5DTF9"/>
<keyword evidence="3" id="KW-1185">Reference proteome</keyword>
<dbReference type="VEuPathDB" id="FungiDB:LELG_00645"/>
<evidence type="ECO:0000256" key="1">
    <source>
        <dbReference type="SAM" id="MobiDB-lite"/>
    </source>
</evidence>
<dbReference type="EMBL" id="CH981524">
    <property type="protein sequence ID" value="EDK42467.1"/>
    <property type="molecule type" value="Genomic_DNA"/>
</dbReference>
<accession>A5DTF9</accession>
<gene>
    <name evidence="2" type="ORF">LELG_00645</name>
</gene>
<reference evidence="2 3" key="1">
    <citation type="journal article" date="2009" name="Nature">
        <title>Evolution of pathogenicity and sexual reproduction in eight Candida genomes.</title>
        <authorList>
            <person name="Butler G."/>
            <person name="Rasmussen M.D."/>
            <person name="Lin M.F."/>
            <person name="Santos M.A."/>
            <person name="Sakthikumar S."/>
            <person name="Munro C.A."/>
            <person name="Rheinbay E."/>
            <person name="Grabherr M."/>
            <person name="Forche A."/>
            <person name="Reedy J.L."/>
            <person name="Agrafioti I."/>
            <person name="Arnaud M.B."/>
            <person name="Bates S."/>
            <person name="Brown A.J."/>
            <person name="Brunke S."/>
            <person name="Costanzo M.C."/>
            <person name="Fitzpatrick D.A."/>
            <person name="de Groot P.W."/>
            <person name="Harris D."/>
            <person name="Hoyer L.L."/>
            <person name="Hube B."/>
            <person name="Klis F.M."/>
            <person name="Kodira C."/>
            <person name="Lennard N."/>
            <person name="Logue M.E."/>
            <person name="Martin R."/>
            <person name="Neiman A.M."/>
            <person name="Nikolaou E."/>
            <person name="Quail M.A."/>
            <person name="Quinn J."/>
            <person name="Santos M.C."/>
            <person name="Schmitzberger F.F."/>
            <person name="Sherlock G."/>
            <person name="Shah P."/>
            <person name="Silverstein K.A."/>
            <person name="Skrzypek M.S."/>
            <person name="Soll D."/>
            <person name="Staggs R."/>
            <person name="Stansfield I."/>
            <person name="Stumpf M.P."/>
            <person name="Sudbery P.E."/>
            <person name="Srikantha T."/>
            <person name="Zeng Q."/>
            <person name="Berman J."/>
            <person name="Berriman M."/>
            <person name="Heitman J."/>
            <person name="Gow N.A."/>
            <person name="Lorenz M.C."/>
            <person name="Birren B.W."/>
            <person name="Kellis M."/>
            <person name="Cuomo C.A."/>
        </authorList>
    </citation>
    <scope>NUCLEOTIDE SEQUENCE [LARGE SCALE GENOMIC DNA]</scope>
    <source>
        <strain evidence="3">ATCC 11503 / BCRC 21390 / CBS 2605 / JCM 1781 / NBRC 1676 / NRRL YB-4239</strain>
    </source>
</reference>
<dbReference type="OrthoDB" id="4088176at2759"/>
<evidence type="ECO:0000313" key="3">
    <source>
        <dbReference type="Proteomes" id="UP000001996"/>
    </source>
</evidence>